<dbReference type="InterPro" id="IPR022043">
    <property type="entry name" value="CAF1A_DD"/>
</dbReference>
<accession>A0A9P4JG00</accession>
<feature type="domain" description="Chromatin assembly factor 1 subunit Cac1-like C-terminal" evidence="7">
    <location>
        <begin position="569"/>
        <end position="624"/>
    </location>
</feature>
<feature type="compositionally biased region" description="Polar residues" evidence="5">
    <location>
        <begin position="76"/>
        <end position="91"/>
    </location>
</feature>
<reference evidence="8" key="1">
    <citation type="journal article" date="2020" name="Stud. Mycol.">
        <title>101 Dothideomycetes genomes: a test case for predicting lifestyles and emergence of pathogens.</title>
        <authorList>
            <person name="Haridas S."/>
            <person name="Albert R."/>
            <person name="Binder M."/>
            <person name="Bloem J."/>
            <person name="Labutti K."/>
            <person name="Salamov A."/>
            <person name="Andreopoulos B."/>
            <person name="Baker S."/>
            <person name="Barry K."/>
            <person name="Bills G."/>
            <person name="Bluhm B."/>
            <person name="Cannon C."/>
            <person name="Castanera R."/>
            <person name="Culley D."/>
            <person name="Daum C."/>
            <person name="Ezra D."/>
            <person name="Gonzalez J."/>
            <person name="Henrissat B."/>
            <person name="Kuo A."/>
            <person name="Liang C."/>
            <person name="Lipzen A."/>
            <person name="Lutzoni F."/>
            <person name="Magnuson J."/>
            <person name="Mondo S."/>
            <person name="Nolan M."/>
            <person name="Ohm R."/>
            <person name="Pangilinan J."/>
            <person name="Park H.-J."/>
            <person name="Ramirez L."/>
            <person name="Alfaro M."/>
            <person name="Sun H."/>
            <person name="Tritt A."/>
            <person name="Yoshinaga Y."/>
            <person name="Zwiers L.-H."/>
            <person name="Turgeon B."/>
            <person name="Goodwin S."/>
            <person name="Spatafora J."/>
            <person name="Crous P."/>
            <person name="Grigoriev I."/>
        </authorList>
    </citation>
    <scope>NUCLEOTIDE SEQUENCE</scope>
    <source>
        <strain evidence="8">ATCC 74209</strain>
    </source>
</reference>
<evidence type="ECO:0000259" key="6">
    <source>
        <dbReference type="Pfam" id="PF12253"/>
    </source>
</evidence>
<keyword evidence="3" id="KW-0234">DNA repair</keyword>
<dbReference type="CDD" id="cd22249">
    <property type="entry name" value="UDM1_RNF168_RNF169-like"/>
    <property type="match status" value="1"/>
</dbReference>
<feature type="domain" description="Chromatin assembly factor 1 subunit A dimerization" evidence="6">
    <location>
        <begin position="351"/>
        <end position="425"/>
    </location>
</feature>
<protein>
    <recommendedName>
        <fullName evidence="10">Chromatin assembly factor 1 subunit A</fullName>
    </recommendedName>
</protein>
<name>A0A9P4JG00_9PLEO</name>
<evidence type="ECO:0000259" key="7">
    <source>
        <dbReference type="Pfam" id="PF21796"/>
    </source>
</evidence>
<dbReference type="Pfam" id="PF21796">
    <property type="entry name" value="Cac1_C"/>
    <property type="match status" value="1"/>
</dbReference>
<evidence type="ECO:0000256" key="5">
    <source>
        <dbReference type="SAM" id="MobiDB-lite"/>
    </source>
</evidence>
<evidence type="ECO:0000256" key="2">
    <source>
        <dbReference type="ARBA" id="ARBA00022763"/>
    </source>
</evidence>
<dbReference type="GO" id="GO:0006334">
    <property type="term" value="P:nucleosome assembly"/>
    <property type="evidence" value="ECO:0007669"/>
    <property type="project" value="TreeGrafter"/>
</dbReference>
<dbReference type="AlphaFoldDB" id="A0A9P4JG00"/>
<evidence type="ECO:0000256" key="1">
    <source>
        <dbReference type="ARBA" id="ARBA00004123"/>
    </source>
</evidence>
<sequence length="626" mass="69948">MADPVPQIPISQPQKRPLEDDAPAPVTTPTKAPTATHSAASSPLSVLSTVPSPSPTKLVFGQSQSSYNAAVGGASVPNSSSSIVNTAQQPATKKRKLTNKEKEDRRAEREAKEKERADIKAKREEEKRLKEDEKRIKDEEKRKKNEEKEEKKRAKELDQLQKEEERRKKEEEKQKKEKSQLRLNAFFSKPKLSKEVSGTASGDSTQTPSTKPIFLKPDPSLPVANPQAHSRQKATQKKVLTDYERYFLPFQLPSGAILARYNRFMDSHAVLVAARARLDRIAEQEETDKTITQPETLKTMISTRGPRGTKSLSVVEIVERINGSSDHPVDLTNDSTKSEDPVELLKQIPMKYLLFPEDVRPPYYGTYTKPHSEREAAKVARNPFSRVLHETDYDYDSEAEWEEPEEGEDLDSEGEDDLEDEDEDDLDGFLDDDDDPQLKRRLISGDLEPVSTGLCWEDPQGVSRLNDGSGAISTEFKDFRIGFLLEPQPRSIDPFSTAYWAPEPSSTTLSFATLNNQTSGLMNPPRLPLTQRPVNGMLNTLNAPIVTAAGASTSKPAKPPKRMIPPEFLPEFRDTVDGSDLTKLALVEALKKKFPKLPKDAINNTLTAIASRVGAKEAEKRWVLLS</sequence>
<dbReference type="GO" id="GO:0033186">
    <property type="term" value="C:CAF-1 complex"/>
    <property type="evidence" value="ECO:0007669"/>
    <property type="project" value="TreeGrafter"/>
</dbReference>
<dbReference type="Pfam" id="PF12253">
    <property type="entry name" value="CAF1A_dimeriz"/>
    <property type="match status" value="1"/>
</dbReference>
<feature type="region of interest" description="Disordered" evidence="5">
    <location>
        <begin position="1"/>
        <end position="236"/>
    </location>
</feature>
<evidence type="ECO:0000313" key="9">
    <source>
        <dbReference type="Proteomes" id="UP000799536"/>
    </source>
</evidence>
<dbReference type="InterPro" id="IPR048800">
    <property type="entry name" value="Cac1-like_C"/>
</dbReference>
<proteinExistence type="predicted"/>
<evidence type="ECO:0000313" key="8">
    <source>
        <dbReference type="EMBL" id="KAF2198535.1"/>
    </source>
</evidence>
<dbReference type="EMBL" id="ML994136">
    <property type="protein sequence ID" value="KAF2198535.1"/>
    <property type="molecule type" value="Genomic_DNA"/>
</dbReference>
<evidence type="ECO:0000256" key="4">
    <source>
        <dbReference type="ARBA" id="ARBA00023242"/>
    </source>
</evidence>
<dbReference type="GO" id="GO:0006281">
    <property type="term" value="P:DNA repair"/>
    <property type="evidence" value="ECO:0007669"/>
    <property type="project" value="UniProtKB-KW"/>
</dbReference>
<comment type="caution">
    <text evidence="8">The sequence shown here is derived from an EMBL/GenBank/DDBJ whole genome shotgun (WGS) entry which is preliminary data.</text>
</comment>
<dbReference type="PANTHER" id="PTHR15272">
    <property type="entry name" value="CHROMATIN ASSEMBLY FACTOR 1 SUBUNIT A CAF-1 SUBUNIT A"/>
    <property type="match status" value="1"/>
</dbReference>
<keyword evidence="4" id="KW-0539">Nucleus</keyword>
<comment type="subcellular location">
    <subcellularLocation>
        <location evidence="1">Nucleus</location>
    </subcellularLocation>
</comment>
<gene>
    <name evidence="8" type="ORF">GQ43DRAFT_457762</name>
</gene>
<feature type="compositionally biased region" description="Basic and acidic residues" evidence="5">
    <location>
        <begin position="98"/>
        <end position="180"/>
    </location>
</feature>
<dbReference type="OrthoDB" id="79480at2759"/>
<organism evidence="8 9">
    <name type="scientific">Delitschia confertaspora ATCC 74209</name>
    <dbReference type="NCBI Taxonomy" id="1513339"/>
    <lineage>
        <taxon>Eukaryota</taxon>
        <taxon>Fungi</taxon>
        <taxon>Dikarya</taxon>
        <taxon>Ascomycota</taxon>
        <taxon>Pezizomycotina</taxon>
        <taxon>Dothideomycetes</taxon>
        <taxon>Pleosporomycetidae</taxon>
        <taxon>Pleosporales</taxon>
        <taxon>Delitschiaceae</taxon>
        <taxon>Delitschia</taxon>
    </lineage>
</organism>
<feature type="compositionally biased region" description="Acidic residues" evidence="5">
    <location>
        <begin position="394"/>
        <end position="435"/>
    </location>
</feature>
<feature type="region of interest" description="Disordered" evidence="5">
    <location>
        <begin position="394"/>
        <end position="437"/>
    </location>
</feature>
<dbReference type="PANTHER" id="PTHR15272:SF0">
    <property type="entry name" value="CHROMATIN ASSEMBLY FACTOR 1 SUBUNIT A"/>
    <property type="match status" value="1"/>
</dbReference>
<evidence type="ECO:0000256" key="3">
    <source>
        <dbReference type="ARBA" id="ARBA00023204"/>
    </source>
</evidence>
<dbReference type="GO" id="GO:0005634">
    <property type="term" value="C:nucleus"/>
    <property type="evidence" value="ECO:0007669"/>
    <property type="project" value="UniProtKB-SubCell"/>
</dbReference>
<dbReference type="Proteomes" id="UP000799536">
    <property type="component" value="Unassembled WGS sequence"/>
</dbReference>
<feature type="compositionally biased region" description="Low complexity" evidence="5">
    <location>
        <begin position="23"/>
        <end position="51"/>
    </location>
</feature>
<keyword evidence="2" id="KW-0227">DNA damage</keyword>
<evidence type="ECO:0008006" key="10">
    <source>
        <dbReference type="Google" id="ProtNLM"/>
    </source>
</evidence>
<keyword evidence="9" id="KW-1185">Reference proteome</keyword>
<feature type="compositionally biased region" description="Polar residues" evidence="5">
    <location>
        <begin position="196"/>
        <end position="210"/>
    </location>
</feature>